<keyword evidence="4" id="KW-0808">Transferase</keyword>
<dbReference type="HOGENOM" id="CLU_036849_2_1_1"/>
<evidence type="ECO:0000256" key="7">
    <source>
        <dbReference type="ARBA" id="ARBA00022989"/>
    </source>
</evidence>
<evidence type="ECO:0000256" key="4">
    <source>
        <dbReference type="ARBA" id="ARBA00022679"/>
    </source>
</evidence>
<dbReference type="Gene3D" id="3.90.550.50">
    <property type="match status" value="1"/>
</dbReference>
<reference evidence="12 13" key="1">
    <citation type="journal article" date="2013" name="Nature">
        <title>Insights into bilaterian evolution from three spiralian genomes.</title>
        <authorList>
            <person name="Simakov O."/>
            <person name="Marletaz F."/>
            <person name="Cho S.J."/>
            <person name="Edsinger-Gonzales E."/>
            <person name="Havlak P."/>
            <person name="Hellsten U."/>
            <person name="Kuo D.H."/>
            <person name="Larsson T."/>
            <person name="Lv J."/>
            <person name="Arendt D."/>
            <person name="Savage R."/>
            <person name="Osoegawa K."/>
            <person name="de Jong P."/>
            <person name="Grimwood J."/>
            <person name="Chapman J.A."/>
            <person name="Shapiro H."/>
            <person name="Aerts A."/>
            <person name="Otillar R.P."/>
            <person name="Terry A.Y."/>
            <person name="Boore J.L."/>
            <person name="Grigoriev I.V."/>
            <person name="Lindberg D.R."/>
            <person name="Seaver E.C."/>
            <person name="Weisblat D.A."/>
            <person name="Putnam N.H."/>
            <person name="Rokhsar D.S."/>
        </authorList>
    </citation>
    <scope>NUCLEOTIDE SEQUENCE [LARGE SCALE GENOMIC DNA]</scope>
</reference>
<evidence type="ECO:0000256" key="1">
    <source>
        <dbReference type="ARBA" id="ARBA00004323"/>
    </source>
</evidence>
<evidence type="ECO:0000256" key="10">
    <source>
        <dbReference type="ARBA" id="ARBA00023180"/>
    </source>
</evidence>
<dbReference type="FunFam" id="3.90.550.50:FF:000001">
    <property type="entry name" value="Hexosyltransferase"/>
    <property type="match status" value="1"/>
</dbReference>
<dbReference type="SUPFAM" id="SSF53448">
    <property type="entry name" value="Nucleotide-diphospho-sugar transferases"/>
    <property type="match status" value="1"/>
</dbReference>
<dbReference type="KEGG" id="lgi:LOTGIDRAFT_106925"/>
<dbReference type="RefSeq" id="XP_009062095.1">
    <property type="nucleotide sequence ID" value="XM_009063847.1"/>
</dbReference>
<comment type="subcellular location">
    <subcellularLocation>
        <location evidence="1 11">Golgi apparatus membrane</location>
        <topology evidence="1 11">Single-pass type II membrane protein</topology>
    </subcellularLocation>
</comment>
<evidence type="ECO:0000256" key="3">
    <source>
        <dbReference type="ARBA" id="ARBA00022676"/>
    </source>
</evidence>
<organism evidence="12 13">
    <name type="scientific">Lottia gigantea</name>
    <name type="common">Giant owl limpet</name>
    <dbReference type="NCBI Taxonomy" id="225164"/>
    <lineage>
        <taxon>Eukaryota</taxon>
        <taxon>Metazoa</taxon>
        <taxon>Spiralia</taxon>
        <taxon>Lophotrochozoa</taxon>
        <taxon>Mollusca</taxon>
        <taxon>Gastropoda</taxon>
        <taxon>Patellogastropoda</taxon>
        <taxon>Lottioidea</taxon>
        <taxon>Lottiidae</taxon>
        <taxon>Lottia</taxon>
    </lineage>
</organism>
<dbReference type="OrthoDB" id="2139606at2759"/>
<dbReference type="OMA" id="ILIYWNA"/>
<dbReference type="Proteomes" id="UP000030746">
    <property type="component" value="Unassembled WGS sequence"/>
</dbReference>
<accession>V4BE83</accession>
<dbReference type="GO" id="GO:0006493">
    <property type="term" value="P:protein O-linked glycosylation"/>
    <property type="evidence" value="ECO:0007669"/>
    <property type="project" value="TreeGrafter"/>
</dbReference>
<dbReference type="GO" id="GO:0016758">
    <property type="term" value="F:hexosyltransferase activity"/>
    <property type="evidence" value="ECO:0007669"/>
    <property type="project" value="InterPro"/>
</dbReference>
<comment type="similarity">
    <text evidence="2 11">Belongs to the glycosyltransferase 31 family.</text>
</comment>
<dbReference type="EMBL" id="KB202953">
    <property type="protein sequence ID" value="ESO87144.1"/>
    <property type="molecule type" value="Genomic_DNA"/>
</dbReference>
<name>V4BE83_LOTGI</name>
<keyword evidence="7" id="KW-1133">Transmembrane helix</keyword>
<dbReference type="GO" id="GO:0000139">
    <property type="term" value="C:Golgi membrane"/>
    <property type="evidence" value="ECO:0007669"/>
    <property type="project" value="UniProtKB-SubCell"/>
</dbReference>
<dbReference type="EC" id="2.4.1.-" evidence="11"/>
<dbReference type="InterPro" id="IPR002659">
    <property type="entry name" value="Glyco_trans_31"/>
</dbReference>
<dbReference type="PANTHER" id="PTHR11214:SF314">
    <property type="entry name" value="HEXOSYLTRANSFERASE"/>
    <property type="match status" value="1"/>
</dbReference>
<evidence type="ECO:0000313" key="13">
    <source>
        <dbReference type="Proteomes" id="UP000030746"/>
    </source>
</evidence>
<evidence type="ECO:0000256" key="8">
    <source>
        <dbReference type="ARBA" id="ARBA00023034"/>
    </source>
</evidence>
<evidence type="ECO:0000313" key="12">
    <source>
        <dbReference type="EMBL" id="ESO87144.1"/>
    </source>
</evidence>
<dbReference type="CTD" id="20230160"/>
<proteinExistence type="inferred from homology"/>
<dbReference type="InterPro" id="IPR029044">
    <property type="entry name" value="Nucleotide-diphossugar_trans"/>
</dbReference>
<keyword evidence="5" id="KW-0812">Transmembrane</keyword>
<keyword evidence="6" id="KW-0735">Signal-anchor</keyword>
<dbReference type="STRING" id="225164.V4BE83"/>
<keyword evidence="3 11" id="KW-0328">Glycosyltransferase</keyword>
<keyword evidence="13" id="KW-1185">Reference proteome</keyword>
<dbReference type="PANTHER" id="PTHR11214">
    <property type="entry name" value="BETA-1,3-N-ACETYLGLUCOSAMINYLTRANSFERASE"/>
    <property type="match status" value="1"/>
</dbReference>
<evidence type="ECO:0000256" key="2">
    <source>
        <dbReference type="ARBA" id="ARBA00008661"/>
    </source>
</evidence>
<sequence>MNQAYYDDSEELGTTNRPEYCNGCFNNNFQLIIQQFQLCKSNDRIRLLMFITSTPNNKESRVVIRKTWAAKCWDPNSVLKCVFVLGRSKNSSVNMNLITENKTYGDIIQIDFMDSYRNLTYKTMSSFKWAAEYCSNAHYVMKTDDDMYVNTELITQMLQAAPRGKFVGGYCWDTSKPNRDHSSKWFVSYRMFQKPHFPPMCSGTGYILSMDVVGRILMESPNIPFLYLEDVYVSLCLQKFGIIPKNLLGFSNTYTWFDACSYKNLVMTSHKVPSQMLKDSWPMIQDCPCKNVAPMYIVLPYPDNE</sequence>
<evidence type="ECO:0000256" key="6">
    <source>
        <dbReference type="ARBA" id="ARBA00022968"/>
    </source>
</evidence>
<keyword evidence="10" id="KW-0325">Glycoprotein</keyword>
<gene>
    <name evidence="12" type="ORF">LOTGIDRAFT_106925</name>
</gene>
<keyword evidence="8 11" id="KW-0333">Golgi apparatus</keyword>
<evidence type="ECO:0000256" key="11">
    <source>
        <dbReference type="RuleBase" id="RU363063"/>
    </source>
</evidence>
<keyword evidence="9" id="KW-0472">Membrane</keyword>
<evidence type="ECO:0000256" key="5">
    <source>
        <dbReference type="ARBA" id="ARBA00022692"/>
    </source>
</evidence>
<dbReference type="AlphaFoldDB" id="V4BE83"/>
<dbReference type="Pfam" id="PF01762">
    <property type="entry name" value="Galactosyl_T"/>
    <property type="match status" value="1"/>
</dbReference>
<dbReference type="GeneID" id="20230160"/>
<protein>
    <recommendedName>
        <fullName evidence="11">Hexosyltransferase</fullName>
        <ecNumber evidence="11">2.4.1.-</ecNumber>
    </recommendedName>
</protein>
<evidence type="ECO:0000256" key="9">
    <source>
        <dbReference type="ARBA" id="ARBA00023136"/>
    </source>
</evidence>